<organism evidence="1 2">
    <name type="scientific">Reticulomyxa filosa</name>
    <dbReference type="NCBI Taxonomy" id="46433"/>
    <lineage>
        <taxon>Eukaryota</taxon>
        <taxon>Sar</taxon>
        <taxon>Rhizaria</taxon>
        <taxon>Retaria</taxon>
        <taxon>Foraminifera</taxon>
        <taxon>Monothalamids</taxon>
        <taxon>Reticulomyxidae</taxon>
        <taxon>Reticulomyxa</taxon>
    </lineage>
</organism>
<dbReference type="EMBL" id="ASPP01028907">
    <property type="protein sequence ID" value="ETO04814.1"/>
    <property type="molecule type" value="Genomic_DNA"/>
</dbReference>
<keyword evidence="2" id="KW-1185">Reference proteome</keyword>
<proteinExistence type="predicted"/>
<protein>
    <submittedName>
        <fullName evidence="1">Uncharacterized protein</fullName>
    </submittedName>
</protein>
<gene>
    <name evidence="1" type="ORF">RFI_32582</name>
</gene>
<evidence type="ECO:0000313" key="1">
    <source>
        <dbReference type="EMBL" id="ETO04814.1"/>
    </source>
</evidence>
<sequence length="173" mass="20543">KHQLSLFYYKKLFQVEIDLLKINMTEDCQFIERLNKMLNTCNLPTEFSSLIKVKENWIKFCRQPKLYRNPKDQNKFGIFEKSSECTSKSIVGSDEHISLDDLISVIQSNDCSMNVIENLRAWVKGIENEYNCFFYISFTNRYVTTQNILFNYANYLSLGKNNNFHLYICQHNL</sequence>
<feature type="non-terminal residue" evidence="1">
    <location>
        <position position="1"/>
    </location>
</feature>
<comment type="caution">
    <text evidence="1">The sequence shown here is derived from an EMBL/GenBank/DDBJ whole genome shotgun (WGS) entry which is preliminary data.</text>
</comment>
<name>X6LT41_RETFI</name>
<accession>X6LT41</accession>
<dbReference type="AlphaFoldDB" id="X6LT41"/>
<dbReference type="Proteomes" id="UP000023152">
    <property type="component" value="Unassembled WGS sequence"/>
</dbReference>
<reference evidence="1 2" key="1">
    <citation type="journal article" date="2013" name="Curr. Biol.">
        <title>The Genome of the Foraminiferan Reticulomyxa filosa.</title>
        <authorList>
            <person name="Glockner G."/>
            <person name="Hulsmann N."/>
            <person name="Schleicher M."/>
            <person name="Noegel A.A."/>
            <person name="Eichinger L."/>
            <person name="Gallinger C."/>
            <person name="Pawlowski J."/>
            <person name="Sierra R."/>
            <person name="Euteneuer U."/>
            <person name="Pillet L."/>
            <person name="Moustafa A."/>
            <person name="Platzer M."/>
            <person name="Groth M."/>
            <person name="Szafranski K."/>
            <person name="Schliwa M."/>
        </authorList>
    </citation>
    <scope>NUCLEOTIDE SEQUENCE [LARGE SCALE GENOMIC DNA]</scope>
</reference>
<evidence type="ECO:0000313" key="2">
    <source>
        <dbReference type="Proteomes" id="UP000023152"/>
    </source>
</evidence>